<feature type="compositionally biased region" description="Low complexity" evidence="8">
    <location>
        <begin position="1702"/>
        <end position="1722"/>
    </location>
</feature>
<dbReference type="Gene3D" id="2.70.160.11">
    <property type="entry name" value="Hnrnp arginine n-methyltransferase1"/>
    <property type="match status" value="1"/>
</dbReference>
<evidence type="ECO:0000256" key="7">
    <source>
        <dbReference type="SAM" id="Coils"/>
    </source>
</evidence>
<keyword evidence="7" id="KW-0175">Coiled coil</keyword>
<evidence type="ECO:0000256" key="3">
    <source>
        <dbReference type="ARBA" id="ARBA00022840"/>
    </source>
</evidence>
<feature type="compositionally biased region" description="Polar residues" evidence="8">
    <location>
        <begin position="1571"/>
        <end position="1587"/>
    </location>
</feature>
<dbReference type="GO" id="GO:0016274">
    <property type="term" value="F:protein-arginine N-methyltransferase activity"/>
    <property type="evidence" value="ECO:0007669"/>
    <property type="project" value="InterPro"/>
</dbReference>
<dbReference type="InterPro" id="IPR027417">
    <property type="entry name" value="P-loop_NTPase"/>
</dbReference>
<dbReference type="InterPro" id="IPR036961">
    <property type="entry name" value="Kinesin_motor_dom_sf"/>
</dbReference>
<dbReference type="GO" id="GO:0003777">
    <property type="term" value="F:microtubule motor activity"/>
    <property type="evidence" value="ECO:0007669"/>
    <property type="project" value="InterPro"/>
</dbReference>
<dbReference type="InterPro" id="IPR019821">
    <property type="entry name" value="Kinesin_motor_CS"/>
</dbReference>
<dbReference type="GO" id="GO:0006355">
    <property type="term" value="P:regulation of DNA-templated transcription"/>
    <property type="evidence" value="ECO:0007669"/>
    <property type="project" value="TreeGrafter"/>
</dbReference>
<dbReference type="GO" id="GO:0032259">
    <property type="term" value="P:methylation"/>
    <property type="evidence" value="ECO:0007669"/>
    <property type="project" value="UniProtKB-KW"/>
</dbReference>
<reference evidence="11 12" key="1">
    <citation type="submission" date="2020-04" db="EMBL/GenBank/DDBJ databases">
        <title>Perkinsus olseni comparative genomics.</title>
        <authorList>
            <person name="Bogema D.R."/>
        </authorList>
    </citation>
    <scope>NUCLEOTIDE SEQUENCE [LARGE SCALE GENOMIC DNA]</scope>
    <source>
        <strain evidence="11">00978-12</strain>
    </source>
</reference>
<dbReference type="GO" id="GO:0005524">
    <property type="term" value="F:ATP binding"/>
    <property type="evidence" value="ECO:0007669"/>
    <property type="project" value="UniProtKB-UniRule"/>
</dbReference>
<dbReference type="PRINTS" id="PR00380">
    <property type="entry name" value="KINESINHEAVY"/>
</dbReference>
<keyword evidence="1 6" id="KW-0949">S-adenosyl-L-methionine</keyword>
<dbReference type="InterPro" id="IPR025799">
    <property type="entry name" value="Arg_MeTrfase"/>
</dbReference>
<keyword evidence="4" id="KW-0505">Motor protein</keyword>
<dbReference type="EMBL" id="JABANP010000048">
    <property type="protein sequence ID" value="KAF4693226.1"/>
    <property type="molecule type" value="Genomic_DNA"/>
</dbReference>
<evidence type="ECO:0000256" key="6">
    <source>
        <dbReference type="PROSITE-ProRule" id="PRU01015"/>
    </source>
</evidence>
<dbReference type="GO" id="GO:0005829">
    <property type="term" value="C:cytosol"/>
    <property type="evidence" value="ECO:0007669"/>
    <property type="project" value="TreeGrafter"/>
</dbReference>
<dbReference type="PANTHER" id="PTHR10738:SF0">
    <property type="entry name" value="PROTEIN ARGININE N-METHYLTRANSFERASE 5"/>
    <property type="match status" value="1"/>
</dbReference>
<dbReference type="OrthoDB" id="1368803at2759"/>
<feature type="region of interest" description="Disordered" evidence="8">
    <location>
        <begin position="614"/>
        <end position="641"/>
    </location>
</feature>
<keyword evidence="5" id="KW-0863">Zinc-finger</keyword>
<evidence type="ECO:0000259" key="10">
    <source>
        <dbReference type="PROSITE" id="PS50103"/>
    </source>
</evidence>
<dbReference type="SUPFAM" id="SSF53335">
    <property type="entry name" value="S-adenosyl-L-methionine-dependent methyltransferases"/>
    <property type="match status" value="1"/>
</dbReference>
<feature type="coiled-coil region" evidence="7">
    <location>
        <begin position="1225"/>
        <end position="1252"/>
    </location>
</feature>
<feature type="binding site" evidence="4">
    <location>
        <begin position="1353"/>
        <end position="1360"/>
    </location>
    <ligand>
        <name>ATP</name>
        <dbReference type="ChEBI" id="CHEBI:30616"/>
    </ligand>
</feature>
<name>A0A7J6PBV3_PEROL</name>
<feature type="zinc finger region" description="C3H1-type" evidence="5">
    <location>
        <begin position="646"/>
        <end position="674"/>
    </location>
</feature>
<gene>
    <name evidence="11" type="primary">PRMT5</name>
    <name evidence="11" type="ORF">FOZ60_011452</name>
</gene>
<comment type="similarity">
    <text evidence="4">Belongs to the TRAFAC class myosin-kinesin ATPase superfamily. Kinesin family.</text>
</comment>
<feature type="compositionally biased region" description="Polar residues" evidence="8">
    <location>
        <begin position="837"/>
        <end position="846"/>
    </location>
</feature>
<organism evidence="11 12">
    <name type="scientific">Perkinsus olseni</name>
    <name type="common">Perkinsus atlanticus</name>
    <dbReference type="NCBI Taxonomy" id="32597"/>
    <lineage>
        <taxon>Eukaryota</taxon>
        <taxon>Sar</taxon>
        <taxon>Alveolata</taxon>
        <taxon>Perkinsozoa</taxon>
        <taxon>Perkinsea</taxon>
        <taxon>Perkinsida</taxon>
        <taxon>Perkinsidae</taxon>
        <taxon>Perkinsus</taxon>
    </lineage>
</organism>
<proteinExistence type="inferred from homology"/>
<feature type="domain" description="C3H1-type" evidence="10">
    <location>
        <begin position="646"/>
        <end position="674"/>
    </location>
</feature>
<dbReference type="PROSITE" id="PS50103">
    <property type="entry name" value="ZF_C3H1"/>
    <property type="match status" value="1"/>
</dbReference>
<evidence type="ECO:0000256" key="5">
    <source>
        <dbReference type="PROSITE-ProRule" id="PRU00723"/>
    </source>
</evidence>
<feature type="region of interest" description="Disordered" evidence="8">
    <location>
        <begin position="1555"/>
        <end position="1587"/>
    </location>
</feature>
<keyword evidence="2 4" id="KW-0547">Nucleotide-binding</keyword>
<feature type="region of interest" description="Disordered" evidence="8">
    <location>
        <begin position="762"/>
        <end position="849"/>
    </location>
</feature>
<dbReference type="GO" id="GO:0005634">
    <property type="term" value="C:nucleus"/>
    <property type="evidence" value="ECO:0007669"/>
    <property type="project" value="TreeGrafter"/>
</dbReference>
<evidence type="ECO:0000256" key="1">
    <source>
        <dbReference type="ARBA" id="ARBA00022691"/>
    </source>
</evidence>
<feature type="compositionally biased region" description="Low complexity" evidence="8">
    <location>
        <begin position="818"/>
        <end position="832"/>
    </location>
</feature>
<dbReference type="InterPro" id="IPR035248">
    <property type="entry name" value="PRMT5_C"/>
</dbReference>
<dbReference type="CDD" id="cd02440">
    <property type="entry name" value="AdoMet_MTases"/>
    <property type="match status" value="1"/>
</dbReference>
<dbReference type="Gene3D" id="4.10.1000.10">
    <property type="entry name" value="Zinc finger, CCCH-type"/>
    <property type="match status" value="1"/>
</dbReference>
<dbReference type="Pfam" id="PF00225">
    <property type="entry name" value="Kinesin"/>
    <property type="match status" value="2"/>
</dbReference>
<keyword evidence="6 11" id="KW-0808">Transferase</keyword>
<keyword evidence="3 4" id="KW-0067">ATP-binding</keyword>
<keyword evidence="5" id="KW-0479">Metal-binding</keyword>
<feature type="region of interest" description="Disordered" evidence="8">
    <location>
        <begin position="1667"/>
        <end position="1738"/>
    </location>
</feature>
<dbReference type="PROSITE" id="PS00411">
    <property type="entry name" value="KINESIN_MOTOR_1"/>
    <property type="match status" value="1"/>
</dbReference>
<evidence type="ECO:0000256" key="8">
    <source>
        <dbReference type="SAM" id="MobiDB-lite"/>
    </source>
</evidence>
<comment type="caution">
    <text evidence="11">The sequence shown here is derived from an EMBL/GenBank/DDBJ whole genome shotgun (WGS) entry which is preliminary data.</text>
</comment>
<dbReference type="Pfam" id="PF05185">
    <property type="entry name" value="PRMT5"/>
    <property type="match status" value="1"/>
</dbReference>
<feature type="compositionally biased region" description="Polar residues" evidence="8">
    <location>
        <begin position="1687"/>
        <end position="1701"/>
    </location>
</feature>
<dbReference type="SMART" id="SM00129">
    <property type="entry name" value="KISc"/>
    <property type="match status" value="1"/>
</dbReference>
<evidence type="ECO:0000259" key="9">
    <source>
        <dbReference type="PROSITE" id="PS50067"/>
    </source>
</evidence>
<dbReference type="PROSITE" id="PS51678">
    <property type="entry name" value="SAM_MT_PRMT"/>
    <property type="match status" value="1"/>
</dbReference>
<dbReference type="InterPro" id="IPR035075">
    <property type="entry name" value="PRMT5"/>
</dbReference>
<dbReference type="SUPFAM" id="SSF52540">
    <property type="entry name" value="P-loop containing nucleoside triphosphate hydrolases"/>
    <property type="match status" value="1"/>
</dbReference>
<dbReference type="InterPro" id="IPR001752">
    <property type="entry name" value="Kinesin_motor_dom"/>
</dbReference>
<feature type="compositionally biased region" description="Polar residues" evidence="8">
    <location>
        <begin position="153"/>
        <end position="164"/>
    </location>
</feature>
<dbReference type="InterPro" id="IPR000571">
    <property type="entry name" value="Znf_CCCH"/>
</dbReference>
<dbReference type="GO" id="GO:0007018">
    <property type="term" value="P:microtubule-based movement"/>
    <property type="evidence" value="ECO:0007669"/>
    <property type="project" value="InterPro"/>
</dbReference>
<feature type="region of interest" description="Disordered" evidence="8">
    <location>
        <begin position="1433"/>
        <end position="1459"/>
    </location>
</feature>
<evidence type="ECO:0000313" key="11">
    <source>
        <dbReference type="EMBL" id="KAF4693226.1"/>
    </source>
</evidence>
<accession>A0A7J6PBV3</accession>
<keyword evidence="5" id="KW-0862">Zinc</keyword>
<dbReference type="Gene3D" id="3.20.20.150">
    <property type="entry name" value="Divalent-metal-dependent TIM barrel enzymes"/>
    <property type="match status" value="1"/>
</dbReference>
<dbReference type="Pfam" id="PF17286">
    <property type="entry name" value="PRMT5_C"/>
    <property type="match status" value="1"/>
</dbReference>
<dbReference type="GO" id="GO:0008270">
    <property type="term" value="F:zinc ion binding"/>
    <property type="evidence" value="ECO:0007669"/>
    <property type="project" value="UniProtKB-KW"/>
</dbReference>
<dbReference type="Gene3D" id="3.40.50.150">
    <property type="entry name" value="Vaccinia Virus protein VP39"/>
    <property type="match status" value="1"/>
</dbReference>
<protein>
    <submittedName>
        <fullName evidence="11">Protein arginine N-methyltransferase 5</fullName>
    </submittedName>
</protein>
<dbReference type="PANTHER" id="PTHR10738">
    <property type="entry name" value="PROTEIN ARGININE N-METHYLTRANSFERASE 5"/>
    <property type="match status" value="1"/>
</dbReference>
<keyword evidence="6 11" id="KW-0489">Methyltransferase</keyword>
<dbReference type="GO" id="GO:0008017">
    <property type="term" value="F:microtubule binding"/>
    <property type="evidence" value="ECO:0007669"/>
    <property type="project" value="InterPro"/>
</dbReference>
<feature type="domain" description="Kinesin motor" evidence="9">
    <location>
        <begin position="1252"/>
        <end position="1669"/>
    </location>
</feature>
<sequence>MPIAHPHGGVSPLYLGRCFDADRLPQAAVTDAGGMGFDYIAVPLNVHDSDAVDSMLSIEAKVCQSSLVGRITSVSRLQPQLSWARYLSTYGVCLPSLAQMETEADLANYAAMLKREVVTTATPSQQWQEVPSGMWAQWNALRSLLNHPLSLDDSAQPQPRSRTVSRPMAGRAGTIGTPAHQRLLVALMQRKAQVLLQPATDDLAGPLKAAVSALYHKMPSPSGYEKYCEPYYDILQQPLQPLKDDLDNTTYATFEEDFTKYMLYEHAVAEFLADRGPLERDAKLSIAVVGAGRGGLVEAALRAISKSSSLQAGDVIFHAVEKNEDAVMTLRARARHRDEWKAHSVEVVCSDLRDWTPSTGPLDVVISEFLGSFGDNEASPELLTDAFLKRILKPNGVCIPRGYTSFCQPMMCPALWTDIRSLMADTTTALGAGGLANSDKRLSTPFVVITNRCFYPSPSVGAQEVFTFDHQRPDEDHSDDHSDSGDRFKSLSFPVEADAVIHGLQGYFECSLYGSVTMSINPKTHTPDMVSWFPIFLPLASPITVKRGQVFTWNIWRRVDHTTRRMWYEWCVTSPCVKPVQNTNEHMANHVATVPPDLQSAVPETSPTVLGNRSESINPDAVPPASVTAAASGGGRRRPFSTNSFKGPRGVCWAYQSSGRCHRGDGCPFQHHFRPTPDGNANSSQVQQPPRQANGTIYNYNGVHEHSSPTGMGSKTILCRSLSEGRVCHVAGCRFGHSISEVMEAVEFCKAARVCLLQPTARQRPRGDSGQWASEQQRLKRDDATNGSSLLKTPPIGPQNHRQGHNKQTSKGYWPAKAGGSSSGAFSQSQRGVAEGTVQQQHGSSKNVRETVLTISAEATGVTDTTEWPVGVSCNGSDGKQSGSNSPVVMPFDIADSVSSTPLAYIGSSQPSTAASSVCCGFTGATQDYADYCRALQLRESFYPNVSCGEAATCVHRCRWLRIVAAANACGDGGGRFTERSGFALPLTHGHRADCTAVPTLATAVAFAGLLESRGLALVNAPPWLAGSSADIPMTFEPISAEDMWEESASKASQSTPFPSRCGSSSGIDVCSSASSTRSSVSTSFFDEPLEACVRTSQEISVEYAKRMDALYDEMHALYESTRLLEEKNYQLTLKTTWLALEEKAQLANEVAATVSSSILNQCCPACLLAEHRRQEIVEAMRDRVGSTCRDWLEAGITDVPSLVGSLDEACRDVVTCDDQVCEGLKSIMEERDALRELTRDLRNEIQELRGGLRVFCRIRPPRREGKDPLELLELDVSTCGTRVVVPDSRRTEFNFDFVFPPSSTQEDVFAEVSPVIKALTSNIQGQLANGMASPLRPHRPRGCTNLCIFAYGQTGTGKTHTLEGGVSEEDRGLVPRALELLFAEVDRLNSSQSRSISGRKLSIALCVVEVYNESVRDLLCEGAADNRLEVKLVPRRSRGQPSKAADPDHSPIALSSPGNTSSFGVAGGGLLETGLFGDTVYLPGVTVHTAESLESAHELLSKARANRAVGQNRLNPRSSRSHLVVTAAVLASPPQRIVGRVWFVDLAGSERLKTSGEWSNSDTPLKRASTAGNLDRSSSGAKSESSYINQSLTSLGNVLSGLRESSDCEEDRQQPYIPYRGSKLTFLLQDALGGKASKVLMFSTLSSNLSDQSETLSTLNYAGRAATSVRSSRTRKSTSSRCSTTPGLNDSNLSTWSTPNSKKSGSTTPRGSSTKPPSSSNPKKKKHFSLYKQLLGP</sequence>
<evidence type="ECO:0000256" key="2">
    <source>
        <dbReference type="ARBA" id="ARBA00022741"/>
    </source>
</evidence>
<evidence type="ECO:0000313" key="12">
    <source>
        <dbReference type="Proteomes" id="UP000541610"/>
    </source>
</evidence>
<dbReference type="Proteomes" id="UP000541610">
    <property type="component" value="Unassembled WGS sequence"/>
</dbReference>
<feature type="region of interest" description="Disordered" evidence="8">
    <location>
        <begin position="150"/>
        <end position="172"/>
    </location>
</feature>
<evidence type="ECO:0000256" key="4">
    <source>
        <dbReference type="PROSITE-ProRule" id="PRU00283"/>
    </source>
</evidence>
<dbReference type="InterPro" id="IPR029063">
    <property type="entry name" value="SAM-dependent_MTases_sf"/>
</dbReference>
<dbReference type="PROSITE" id="PS50067">
    <property type="entry name" value="KINESIN_MOTOR_2"/>
    <property type="match status" value="1"/>
</dbReference>
<dbReference type="Gene3D" id="3.40.850.10">
    <property type="entry name" value="Kinesin motor domain"/>
    <property type="match status" value="1"/>
</dbReference>